<proteinExistence type="predicted"/>
<sequence>MKLKFTSFLLISILLLASISAAALELDDFDKNLLVRVFKDVNDDDLEYMARLGLDSKDISLILYYYSNSDKRLDRDELDRLVRNRERISEFHRYYGLPQIIFDDDLVRFRHPKRDRHFPPLDTKKYDKKYEFKGGTEIIKVRGNNYDYKYNNKRTGVEEKIEIKNQKYEYYYKDRNMIEMLDVHHANNKYSYYYKNLNTGRTIKKSGRGREANKYNVYEELKEKYNKMEDDDDWDDDHDDWDDDDKYDDDDWDEDENDDNSDNDDNNDINVKLDLEIDLSDLFN</sequence>
<gene>
    <name evidence="3" type="ORF">C7954_12513</name>
</gene>
<keyword evidence="2" id="KW-0732">Signal</keyword>
<dbReference type="GeneID" id="57013315"/>
<reference evidence="3 4" key="1">
    <citation type="submission" date="2019-03" db="EMBL/GenBank/DDBJ databases">
        <title>Subsurface microbial communities from deep shales in Ohio and West Virginia, USA.</title>
        <authorList>
            <person name="Wrighton K."/>
        </authorList>
    </citation>
    <scope>NUCLEOTIDE SEQUENCE [LARGE SCALE GENOMIC DNA]</scope>
    <source>
        <strain evidence="3 4">DSMZ 11287</strain>
    </source>
</reference>
<organism evidence="3 4">
    <name type="scientific">Halanaerobium congolense</name>
    <dbReference type="NCBI Taxonomy" id="54121"/>
    <lineage>
        <taxon>Bacteria</taxon>
        <taxon>Bacillati</taxon>
        <taxon>Bacillota</taxon>
        <taxon>Clostridia</taxon>
        <taxon>Halanaerobiales</taxon>
        <taxon>Halanaerobiaceae</taxon>
        <taxon>Halanaerobium</taxon>
    </lineage>
</organism>
<accession>A0A4R8G8Q6</accession>
<feature type="compositionally biased region" description="Acidic residues" evidence="1">
    <location>
        <begin position="229"/>
        <end position="267"/>
    </location>
</feature>
<feature type="signal peptide" evidence="2">
    <location>
        <begin position="1"/>
        <end position="23"/>
    </location>
</feature>
<evidence type="ECO:0000313" key="3">
    <source>
        <dbReference type="EMBL" id="TDX41790.1"/>
    </source>
</evidence>
<feature type="region of interest" description="Disordered" evidence="1">
    <location>
        <begin position="229"/>
        <end position="270"/>
    </location>
</feature>
<comment type="caution">
    <text evidence="3">The sequence shown here is derived from an EMBL/GenBank/DDBJ whole genome shotgun (WGS) entry which is preliminary data.</text>
</comment>
<dbReference type="Proteomes" id="UP000295472">
    <property type="component" value="Unassembled WGS sequence"/>
</dbReference>
<evidence type="ECO:0000256" key="2">
    <source>
        <dbReference type="SAM" id="SignalP"/>
    </source>
</evidence>
<dbReference type="EMBL" id="SOEF01000025">
    <property type="protein sequence ID" value="TDX41790.1"/>
    <property type="molecule type" value="Genomic_DNA"/>
</dbReference>
<name>A0A4R8G8Q6_9FIRM</name>
<dbReference type="AlphaFoldDB" id="A0A4R8G8Q6"/>
<evidence type="ECO:0000313" key="4">
    <source>
        <dbReference type="Proteomes" id="UP000295472"/>
    </source>
</evidence>
<protein>
    <submittedName>
        <fullName evidence="3">Uncharacterized protein</fullName>
    </submittedName>
</protein>
<evidence type="ECO:0000256" key="1">
    <source>
        <dbReference type="SAM" id="MobiDB-lite"/>
    </source>
</evidence>
<feature type="chain" id="PRO_5039695896" evidence="2">
    <location>
        <begin position="24"/>
        <end position="284"/>
    </location>
</feature>
<dbReference type="RefSeq" id="WP_134059781.1">
    <property type="nucleotide sequence ID" value="NZ_SOEF01000025.1"/>
</dbReference>